<dbReference type="InterPro" id="IPR001878">
    <property type="entry name" value="Znf_CCHC"/>
</dbReference>
<evidence type="ECO:0000313" key="5">
    <source>
        <dbReference type="EMBL" id="RHZ63718.1"/>
    </source>
</evidence>
<gene>
    <name evidence="5" type="ORF">Glove_328g99</name>
</gene>
<dbReference type="GO" id="GO:0003676">
    <property type="term" value="F:nucleic acid binding"/>
    <property type="evidence" value="ECO:0007669"/>
    <property type="project" value="InterPro"/>
</dbReference>
<dbReference type="AlphaFoldDB" id="A0A397HP19"/>
<evidence type="ECO:0000256" key="3">
    <source>
        <dbReference type="SAM" id="MobiDB-lite"/>
    </source>
</evidence>
<feature type="compositionally biased region" description="Polar residues" evidence="3">
    <location>
        <begin position="556"/>
        <end position="565"/>
    </location>
</feature>
<keyword evidence="2" id="KW-0175">Coiled coil</keyword>
<dbReference type="PROSITE" id="PS50158">
    <property type="entry name" value="ZF_CCHC"/>
    <property type="match status" value="1"/>
</dbReference>
<reference evidence="5 6" key="1">
    <citation type="submission" date="2018-08" db="EMBL/GenBank/DDBJ databases">
        <title>Genome and evolution of the arbuscular mycorrhizal fungus Diversispora epigaea (formerly Glomus versiforme) and its bacterial endosymbionts.</title>
        <authorList>
            <person name="Sun X."/>
            <person name="Fei Z."/>
            <person name="Harrison M."/>
        </authorList>
    </citation>
    <scope>NUCLEOTIDE SEQUENCE [LARGE SCALE GENOMIC DNA]</scope>
    <source>
        <strain evidence="5 6">IT104</strain>
    </source>
</reference>
<organism evidence="5 6">
    <name type="scientific">Diversispora epigaea</name>
    <dbReference type="NCBI Taxonomy" id="1348612"/>
    <lineage>
        <taxon>Eukaryota</taxon>
        <taxon>Fungi</taxon>
        <taxon>Fungi incertae sedis</taxon>
        <taxon>Mucoromycota</taxon>
        <taxon>Glomeromycotina</taxon>
        <taxon>Glomeromycetes</taxon>
        <taxon>Diversisporales</taxon>
        <taxon>Diversisporaceae</taxon>
        <taxon>Diversispora</taxon>
    </lineage>
</organism>
<proteinExistence type="predicted"/>
<feature type="compositionally biased region" description="Basic residues" evidence="3">
    <location>
        <begin position="728"/>
        <end position="752"/>
    </location>
</feature>
<feature type="region of interest" description="Disordered" evidence="3">
    <location>
        <begin position="556"/>
        <end position="578"/>
    </location>
</feature>
<protein>
    <recommendedName>
        <fullName evidence="4">CCHC-type domain-containing protein</fullName>
    </recommendedName>
</protein>
<evidence type="ECO:0000256" key="2">
    <source>
        <dbReference type="SAM" id="Coils"/>
    </source>
</evidence>
<dbReference type="SMART" id="SM00343">
    <property type="entry name" value="ZnF_C2HC"/>
    <property type="match status" value="1"/>
</dbReference>
<feature type="region of interest" description="Disordered" evidence="3">
    <location>
        <begin position="715"/>
        <end position="801"/>
    </location>
</feature>
<dbReference type="GO" id="GO:0008270">
    <property type="term" value="F:zinc ion binding"/>
    <property type="evidence" value="ECO:0007669"/>
    <property type="project" value="UniProtKB-KW"/>
</dbReference>
<keyword evidence="1" id="KW-0862">Zinc</keyword>
<comment type="caution">
    <text evidence="5">The sequence shown here is derived from an EMBL/GenBank/DDBJ whole genome shotgun (WGS) entry which is preliminary data.</text>
</comment>
<keyword evidence="1" id="KW-0863">Zinc-finger</keyword>
<feature type="compositionally biased region" description="Acidic residues" evidence="3">
    <location>
        <begin position="788"/>
        <end position="799"/>
    </location>
</feature>
<evidence type="ECO:0000256" key="1">
    <source>
        <dbReference type="PROSITE-ProRule" id="PRU00047"/>
    </source>
</evidence>
<feature type="coiled-coil region" evidence="2">
    <location>
        <begin position="118"/>
        <end position="245"/>
    </location>
</feature>
<keyword evidence="6" id="KW-1185">Reference proteome</keyword>
<evidence type="ECO:0000313" key="6">
    <source>
        <dbReference type="Proteomes" id="UP000266861"/>
    </source>
</evidence>
<sequence>MDNLVATIKKLRIQIQKNEDYITYLKKEITTRDDEIDILRIQVNDLKIRLRKAEAGAQSNDKNISALELQLEEMGKDISLLQHRLQKIRGEMSLTTSSTLTNVFTLIDETKINIRVLFNSIRGENNLLNDEIDNLQTQIELKLTQIQNKCRIYKRENNQLREGLAPDYEMEVGRLQTTINEQRDRIDELANHLQDRYDTVLDERDRYRTECFQHEETLRGVHENFEDESQAYLDLQDEYTELKENLRIAGLQIIVLRVRRLILTNRGYALWQEANNRARHYKREYRLREQQLQQCQADKELLEYNRDQLFNRYYNKFKDRKASMVGYELKKFNGHPTEDPEEHVEEFRLWLVGSGIDVGAGHANRVNAHGVFAASLKGAAKDWYKRTIYRKNWKLRNLPDNTAQANLGAVQGRTAAQLGAQALNWANGQAGTVVIPAHTVFDEDWSFADGRPTDRLPNAPNANTGNAVIVPDIRLEQVLYWFKTNYPTVTAEKQRVLFGLTVQGSDPVGRFYSNLCRLARLAVHRLRIEKTLDELLPKLEEIERYTAEQLSGAYLHSNSDSISPSKSREKNNYSNDTGMTDEIKNYVKSMMTSTQPSSSLQQFFQPDLRAITKTVQDAIARAAKTLENKKPPYKQNPGNAKKVEDIFIKQFLDEINKQHPTIDPAELYDYDPVDNITDSMAGLSLNKVIAGTIRIAGTVRKTVHAVLKTSQYTCSECGKTGHNSRNCPKNKRKRKSSRPSKNKSHRSNKKRGSINIATKDSGSDSDSNTSSSDNESNSDSGSSSSSESESDSENNFTEDDVVKIINAVNVAKSKKK</sequence>
<keyword evidence="1" id="KW-0479">Metal-binding</keyword>
<dbReference type="OrthoDB" id="2407389at2759"/>
<dbReference type="Gene3D" id="4.10.60.10">
    <property type="entry name" value="Zinc finger, CCHC-type"/>
    <property type="match status" value="1"/>
</dbReference>
<feature type="compositionally biased region" description="Low complexity" evidence="3">
    <location>
        <begin position="764"/>
        <end position="787"/>
    </location>
</feature>
<dbReference type="EMBL" id="PQFF01000300">
    <property type="protein sequence ID" value="RHZ63718.1"/>
    <property type="molecule type" value="Genomic_DNA"/>
</dbReference>
<name>A0A397HP19_9GLOM</name>
<dbReference type="SUPFAM" id="SSF57756">
    <property type="entry name" value="Retrovirus zinc finger-like domains"/>
    <property type="match status" value="1"/>
</dbReference>
<accession>A0A397HP19</accession>
<feature type="domain" description="CCHC-type" evidence="4">
    <location>
        <begin position="714"/>
        <end position="729"/>
    </location>
</feature>
<dbReference type="InterPro" id="IPR036875">
    <property type="entry name" value="Znf_CCHC_sf"/>
</dbReference>
<evidence type="ECO:0000259" key="4">
    <source>
        <dbReference type="PROSITE" id="PS50158"/>
    </source>
</evidence>
<dbReference type="Proteomes" id="UP000266861">
    <property type="component" value="Unassembled WGS sequence"/>
</dbReference>
<feature type="coiled-coil region" evidence="2">
    <location>
        <begin position="36"/>
        <end position="91"/>
    </location>
</feature>